<feature type="domain" description="GST N-terminal" evidence="6">
    <location>
        <begin position="1"/>
        <end position="80"/>
    </location>
</feature>
<protein>
    <recommendedName>
        <fullName evidence="2">glutathione transferase</fullName>
        <ecNumber evidence="2">2.5.1.18</ecNumber>
    </recommendedName>
</protein>
<organism evidence="8">
    <name type="scientific">Cnaphalocrocis medinalis</name>
    <name type="common">Rice leaffolder moth</name>
    <dbReference type="NCBI Taxonomy" id="437488"/>
    <lineage>
        <taxon>Eukaryota</taxon>
        <taxon>Metazoa</taxon>
        <taxon>Ecdysozoa</taxon>
        <taxon>Arthropoda</taxon>
        <taxon>Hexapoda</taxon>
        <taxon>Insecta</taxon>
        <taxon>Pterygota</taxon>
        <taxon>Neoptera</taxon>
        <taxon>Endopterygota</taxon>
        <taxon>Lepidoptera</taxon>
        <taxon>Glossata</taxon>
        <taxon>Ditrysia</taxon>
        <taxon>Pyraloidea</taxon>
        <taxon>Crambidae</taxon>
        <taxon>Pyraustinae</taxon>
        <taxon>Cnaphalocrocis</taxon>
    </lineage>
</organism>
<dbReference type="InterPro" id="IPR004046">
    <property type="entry name" value="GST_C"/>
</dbReference>
<dbReference type="Gene3D" id="3.40.30.10">
    <property type="entry name" value="Glutaredoxin"/>
    <property type="match status" value="1"/>
</dbReference>
<dbReference type="SFLD" id="SFLDG00363">
    <property type="entry name" value="AMPS_(cytGST):_Alpha-__Mu-__Pi"/>
    <property type="match status" value="1"/>
</dbReference>
<dbReference type="PANTHER" id="PTHR11571:SF224">
    <property type="entry name" value="HEMATOPOIETIC PROSTAGLANDIN D SYNTHASE"/>
    <property type="match status" value="1"/>
</dbReference>
<keyword evidence="3 8" id="KW-0808">Transferase</keyword>
<dbReference type="CDD" id="cd03039">
    <property type="entry name" value="GST_N_Sigma_like"/>
    <property type="match status" value="1"/>
</dbReference>
<dbReference type="GO" id="GO:0004364">
    <property type="term" value="F:glutathione transferase activity"/>
    <property type="evidence" value="ECO:0007669"/>
    <property type="project" value="UniProtKB-EC"/>
</dbReference>
<dbReference type="SUPFAM" id="SSF52833">
    <property type="entry name" value="Thioredoxin-like"/>
    <property type="match status" value="1"/>
</dbReference>
<dbReference type="PROSITE" id="PS50405">
    <property type="entry name" value="GST_CTER"/>
    <property type="match status" value="1"/>
</dbReference>
<dbReference type="AlphaFoldDB" id="A0A077D824"/>
<accession>A0A077D824</accession>
<comment type="similarity">
    <text evidence="4">Belongs to the GST superfamily. Sigma family.</text>
</comment>
<proteinExistence type="evidence at transcript level"/>
<dbReference type="Pfam" id="PF02798">
    <property type="entry name" value="GST_N"/>
    <property type="match status" value="1"/>
</dbReference>
<dbReference type="EMBL" id="KM099190">
    <property type="protein sequence ID" value="AIL29320.1"/>
    <property type="molecule type" value="mRNA"/>
</dbReference>
<dbReference type="SUPFAM" id="SSF47616">
    <property type="entry name" value="GST C-terminal domain-like"/>
    <property type="match status" value="1"/>
</dbReference>
<name>A0A077D824_CNAME</name>
<dbReference type="InterPro" id="IPR040079">
    <property type="entry name" value="Glutathione_S-Trfase"/>
</dbReference>
<evidence type="ECO:0000256" key="5">
    <source>
        <dbReference type="ARBA" id="ARBA00047960"/>
    </source>
</evidence>
<dbReference type="InterPro" id="IPR036249">
    <property type="entry name" value="Thioredoxin-like_sf"/>
</dbReference>
<evidence type="ECO:0000256" key="3">
    <source>
        <dbReference type="ARBA" id="ARBA00022679"/>
    </source>
</evidence>
<comment type="subunit">
    <text evidence="1">Homodimer.</text>
</comment>
<dbReference type="InterPro" id="IPR004045">
    <property type="entry name" value="Glutathione_S-Trfase_N"/>
</dbReference>
<comment type="catalytic activity">
    <reaction evidence="5">
        <text>RX + glutathione = an S-substituted glutathione + a halide anion + H(+)</text>
        <dbReference type="Rhea" id="RHEA:16437"/>
        <dbReference type="ChEBI" id="CHEBI:15378"/>
        <dbReference type="ChEBI" id="CHEBI:16042"/>
        <dbReference type="ChEBI" id="CHEBI:17792"/>
        <dbReference type="ChEBI" id="CHEBI:57925"/>
        <dbReference type="ChEBI" id="CHEBI:90779"/>
        <dbReference type="EC" id="2.5.1.18"/>
    </reaction>
</comment>
<dbReference type="EC" id="2.5.1.18" evidence="2"/>
<dbReference type="Gene3D" id="1.20.1050.10">
    <property type="match status" value="1"/>
</dbReference>
<evidence type="ECO:0000256" key="1">
    <source>
        <dbReference type="ARBA" id="ARBA00011738"/>
    </source>
</evidence>
<evidence type="ECO:0000313" key="8">
    <source>
        <dbReference type="EMBL" id="AIL29320.1"/>
    </source>
</evidence>
<dbReference type="Pfam" id="PF14497">
    <property type="entry name" value="GST_C_3"/>
    <property type="match status" value="1"/>
</dbReference>
<dbReference type="CDD" id="cd03192">
    <property type="entry name" value="GST_C_Sigma_like"/>
    <property type="match status" value="1"/>
</dbReference>
<dbReference type="PANTHER" id="PTHR11571">
    <property type="entry name" value="GLUTATHIONE S-TRANSFERASE"/>
    <property type="match status" value="1"/>
</dbReference>
<evidence type="ECO:0000259" key="7">
    <source>
        <dbReference type="PROSITE" id="PS50405"/>
    </source>
</evidence>
<dbReference type="PROSITE" id="PS50404">
    <property type="entry name" value="GST_NTER"/>
    <property type="match status" value="1"/>
</dbReference>
<dbReference type="SFLD" id="SFLDS00019">
    <property type="entry name" value="Glutathione_Transferase_(cytos"/>
    <property type="match status" value="1"/>
</dbReference>
<dbReference type="SFLD" id="SFLDG01205">
    <property type="entry name" value="AMPS.1"/>
    <property type="match status" value="1"/>
</dbReference>
<evidence type="ECO:0000256" key="2">
    <source>
        <dbReference type="ARBA" id="ARBA00012452"/>
    </source>
</evidence>
<sequence length="203" mass="23396">MAKKLHYFHLNGLAESIRYILHYAGEKFEDVRYDLSAWPIPHVKESLPYGQLPLYEEGGKSLNQSIAIARYIASKTHLLPKDPWQQAVLDAVVLNIYDFWGKIVAYIREKDPAKKAVIKQELLDEVIPFFFSKFEQELKSANGHFGGKLSWADFIFVGIIEAVNLFLEEVIEKKYPFIAALIKEIQTLPGVKEYIATRKSYKM</sequence>
<evidence type="ECO:0000259" key="6">
    <source>
        <dbReference type="PROSITE" id="PS50404"/>
    </source>
</evidence>
<dbReference type="InterPro" id="IPR050213">
    <property type="entry name" value="GST_superfamily"/>
</dbReference>
<dbReference type="FunFam" id="1.20.1050.10:FF:000030">
    <property type="entry name" value="Glutathione S-transferase S1"/>
    <property type="match status" value="1"/>
</dbReference>
<feature type="domain" description="GST C-terminal" evidence="7">
    <location>
        <begin position="82"/>
        <end position="203"/>
    </location>
</feature>
<evidence type="ECO:0000256" key="4">
    <source>
        <dbReference type="ARBA" id="ARBA00038317"/>
    </source>
</evidence>
<dbReference type="GO" id="GO:0006749">
    <property type="term" value="P:glutathione metabolic process"/>
    <property type="evidence" value="ECO:0007669"/>
    <property type="project" value="TreeGrafter"/>
</dbReference>
<reference evidence="8" key="1">
    <citation type="submission" date="2014-07" db="EMBL/GenBank/DDBJ databases">
        <title>Glutathione S-transferase genes in the rice leaffolder, Cnaphalocrocis medinalis.</title>
        <authorList>
            <person name="Liu S."/>
        </authorList>
    </citation>
    <scope>NUCLEOTIDE SEQUENCE</scope>
    <source>
        <strain evidence="8">HF</strain>
    </source>
</reference>
<dbReference type="InterPro" id="IPR036282">
    <property type="entry name" value="Glutathione-S-Trfase_C_sf"/>
</dbReference>
<dbReference type="InterPro" id="IPR010987">
    <property type="entry name" value="Glutathione-S-Trfase_C-like"/>
</dbReference>